<dbReference type="EMBL" id="JARRAG010000002">
    <property type="protein sequence ID" value="MDG3004559.1"/>
    <property type="molecule type" value="Genomic_DNA"/>
</dbReference>
<name>A0ABT6FAH0_9BACT</name>
<reference evidence="2 3" key="1">
    <citation type="submission" date="2023-03" db="EMBL/GenBank/DDBJ databases">
        <title>Paludisphaera mucosa sp. nov. a novel planctomycete from northern fen.</title>
        <authorList>
            <person name="Ivanova A."/>
        </authorList>
    </citation>
    <scope>NUCLEOTIDE SEQUENCE [LARGE SCALE GENOMIC DNA]</scope>
    <source>
        <strain evidence="2 3">Pla2</strain>
    </source>
</reference>
<keyword evidence="1" id="KW-0472">Membrane</keyword>
<evidence type="ECO:0000313" key="2">
    <source>
        <dbReference type="EMBL" id="MDG3004559.1"/>
    </source>
</evidence>
<accession>A0ABT6FAH0</accession>
<dbReference type="RefSeq" id="WP_277860914.1">
    <property type="nucleotide sequence ID" value="NZ_JARRAG010000002.1"/>
</dbReference>
<proteinExistence type="predicted"/>
<dbReference type="Proteomes" id="UP001216907">
    <property type="component" value="Unassembled WGS sequence"/>
</dbReference>
<organism evidence="2 3">
    <name type="scientific">Paludisphaera mucosa</name>
    <dbReference type="NCBI Taxonomy" id="3030827"/>
    <lineage>
        <taxon>Bacteria</taxon>
        <taxon>Pseudomonadati</taxon>
        <taxon>Planctomycetota</taxon>
        <taxon>Planctomycetia</taxon>
        <taxon>Isosphaerales</taxon>
        <taxon>Isosphaeraceae</taxon>
        <taxon>Paludisphaera</taxon>
    </lineage>
</organism>
<keyword evidence="1" id="KW-1133">Transmembrane helix</keyword>
<sequence length="182" mass="19344">MVYDPDFAADFIDKLGERSAGRPPVRAWMLVCAGNLIVPGFFGTMLTREGGRLGMVLGVLVVLWLGRRACRHAREAVLTVVYGGWVVAVLQIFPLLQVAAGFCGVGAAVQTGRAMRSDYTHIDDVFGGLLATLVTGGLLIVVAAVFGLIGRLAVRLCRWDGRGPAEAKAGRGGARSFFGRPQ</sequence>
<evidence type="ECO:0000313" key="3">
    <source>
        <dbReference type="Proteomes" id="UP001216907"/>
    </source>
</evidence>
<feature type="transmembrane region" description="Helical" evidence="1">
    <location>
        <begin position="129"/>
        <end position="154"/>
    </location>
</feature>
<feature type="transmembrane region" description="Helical" evidence="1">
    <location>
        <begin position="82"/>
        <end position="109"/>
    </location>
</feature>
<comment type="caution">
    <text evidence="2">The sequence shown here is derived from an EMBL/GenBank/DDBJ whole genome shotgun (WGS) entry which is preliminary data.</text>
</comment>
<keyword evidence="3" id="KW-1185">Reference proteome</keyword>
<gene>
    <name evidence="2" type="ORF">PZE19_12300</name>
</gene>
<evidence type="ECO:0000256" key="1">
    <source>
        <dbReference type="SAM" id="Phobius"/>
    </source>
</evidence>
<keyword evidence="1" id="KW-0812">Transmembrane</keyword>
<protein>
    <submittedName>
        <fullName evidence="2">Uncharacterized protein</fullName>
    </submittedName>
</protein>
<feature type="transmembrane region" description="Helical" evidence="1">
    <location>
        <begin position="27"/>
        <end position="47"/>
    </location>
</feature>